<evidence type="ECO:0000313" key="2">
    <source>
        <dbReference type="EMBL" id="TNB57167.1"/>
    </source>
</evidence>
<dbReference type="Pfam" id="PF01863">
    <property type="entry name" value="YgjP-like"/>
    <property type="match status" value="1"/>
</dbReference>
<evidence type="ECO:0000259" key="1">
    <source>
        <dbReference type="Pfam" id="PF01863"/>
    </source>
</evidence>
<dbReference type="AlphaFoldDB" id="A0AAX2UKT0"/>
<organism evidence="2 3">
    <name type="scientific">Campylobacter helveticus</name>
    <dbReference type="NCBI Taxonomy" id="28898"/>
    <lineage>
        <taxon>Bacteria</taxon>
        <taxon>Pseudomonadati</taxon>
        <taxon>Campylobacterota</taxon>
        <taxon>Epsilonproteobacteria</taxon>
        <taxon>Campylobacterales</taxon>
        <taxon>Campylobacteraceae</taxon>
        <taxon>Campylobacter</taxon>
    </lineage>
</organism>
<gene>
    <name evidence="2" type="ORF">FDW42_06040</name>
</gene>
<dbReference type="PANTHER" id="PTHR30399">
    <property type="entry name" value="UNCHARACTERIZED PROTEIN YGJP"/>
    <property type="match status" value="1"/>
</dbReference>
<protein>
    <submittedName>
        <fullName evidence="2">M48 family metallopeptidase</fullName>
    </submittedName>
</protein>
<dbReference type="RefSeq" id="WP_139021590.1">
    <property type="nucleotide sequence ID" value="NZ_VDBS01000045.1"/>
</dbReference>
<name>A0AAX2UKT0_9BACT</name>
<proteinExistence type="predicted"/>
<sequence>MAKQSTRITWRNFKICVFKKAVRNLILKFDSRVGEFKLTLPYFYPLERLEGFLEKNEKWLENAWQNYQKNAKKDDEIIFLGKKYKLILEPNLSKAQLFKNEIKTPNLEHLQIFIRKNARIIFNFYLKKWQRKTRLYPSKIRLKMMQTRWGSCNHKKAYINLNLKLTEKPLKAIEYVILHELTHLKFPHHGKEFYAFLLENMQDFRQRENIYFNKTPLK</sequence>
<dbReference type="PANTHER" id="PTHR30399:SF1">
    <property type="entry name" value="UTP PYROPHOSPHATASE"/>
    <property type="match status" value="1"/>
</dbReference>
<dbReference type="Proteomes" id="UP000306813">
    <property type="component" value="Unassembled WGS sequence"/>
</dbReference>
<dbReference type="Gene3D" id="3.30.2010.10">
    <property type="entry name" value="Metalloproteases ('zincins'), catalytic domain"/>
    <property type="match status" value="1"/>
</dbReference>
<reference evidence="2 3" key="1">
    <citation type="submission" date="2019-05" db="EMBL/GenBank/DDBJ databases">
        <title>Draft genomes of eight strains of Campylobacter helveticus isolated from cats and a dog in New Zealand.</title>
        <authorList>
            <person name="Bojanic K."/>
            <person name="Midwinter A.C."/>
            <person name="Biggs P.J."/>
            <person name="Acke E."/>
            <person name="Cornelius A.J."/>
            <person name="Marshall J.C."/>
        </authorList>
    </citation>
    <scope>NUCLEOTIDE SEQUENCE [LARGE SCALE GENOMIC DNA]</scope>
    <source>
        <strain evidence="2 3">ACP123b</strain>
    </source>
</reference>
<feature type="domain" description="YgjP-like metallopeptidase" evidence="1">
    <location>
        <begin position="33"/>
        <end position="208"/>
    </location>
</feature>
<comment type="caution">
    <text evidence="2">The sequence shown here is derived from an EMBL/GenBank/DDBJ whole genome shotgun (WGS) entry which is preliminary data.</text>
</comment>
<dbReference type="CDD" id="cd07344">
    <property type="entry name" value="M48_yhfN_like"/>
    <property type="match status" value="1"/>
</dbReference>
<dbReference type="InterPro" id="IPR002725">
    <property type="entry name" value="YgjP-like_metallopeptidase"/>
</dbReference>
<accession>A0AAX2UKT0</accession>
<dbReference type="InterPro" id="IPR053136">
    <property type="entry name" value="UTP_pyrophosphatase-like"/>
</dbReference>
<evidence type="ECO:0000313" key="3">
    <source>
        <dbReference type="Proteomes" id="UP000306813"/>
    </source>
</evidence>
<dbReference type="EMBL" id="VDBS01000045">
    <property type="protein sequence ID" value="TNB57167.1"/>
    <property type="molecule type" value="Genomic_DNA"/>
</dbReference>